<sequence>MGELLFDLEQVLRSKKVKLTSGEVNVLLTCKSKAVRDFTAGTLVGSGVAWLASWRLNKFFRVNLSAGAAVLLGLWSFGRSMDLCVDHILAQDGSQMQKELANIIVNKYRDDPWRMKLISKHFYSEKVYDDSTSDQPKLRWRYKNYFSDNVAHGQETHESDSQDESHSDSHNYSSNKAHSDHSNEPISKKNDMVSKQITPVNPGVGLMADPLDCVFGNQAAMEEIHHHSNSSMPSRVHTRNHRRHHRRHRIHRHEVSLDPEHA</sequence>
<feature type="compositionally biased region" description="Basic and acidic residues" evidence="1">
    <location>
        <begin position="253"/>
        <end position="262"/>
    </location>
</feature>
<evidence type="ECO:0000313" key="3">
    <source>
        <dbReference type="Proteomes" id="UP001168877"/>
    </source>
</evidence>
<protein>
    <submittedName>
        <fullName evidence="2">Uncharacterized protein</fullName>
    </submittedName>
</protein>
<dbReference type="PANTHER" id="PTHR35986:SF1">
    <property type="entry name" value="OS10G0430800 PROTEIN"/>
    <property type="match status" value="1"/>
</dbReference>
<evidence type="ECO:0000256" key="1">
    <source>
        <dbReference type="SAM" id="MobiDB-lite"/>
    </source>
</evidence>
<feature type="region of interest" description="Disordered" evidence="1">
    <location>
        <begin position="153"/>
        <end position="198"/>
    </location>
</feature>
<organism evidence="2 3">
    <name type="scientific">Acer saccharum</name>
    <name type="common">Sugar maple</name>
    <dbReference type="NCBI Taxonomy" id="4024"/>
    <lineage>
        <taxon>Eukaryota</taxon>
        <taxon>Viridiplantae</taxon>
        <taxon>Streptophyta</taxon>
        <taxon>Embryophyta</taxon>
        <taxon>Tracheophyta</taxon>
        <taxon>Spermatophyta</taxon>
        <taxon>Magnoliopsida</taxon>
        <taxon>eudicotyledons</taxon>
        <taxon>Gunneridae</taxon>
        <taxon>Pentapetalae</taxon>
        <taxon>rosids</taxon>
        <taxon>malvids</taxon>
        <taxon>Sapindales</taxon>
        <taxon>Sapindaceae</taxon>
        <taxon>Hippocastanoideae</taxon>
        <taxon>Acereae</taxon>
        <taxon>Acer</taxon>
    </lineage>
</organism>
<reference evidence="2" key="2">
    <citation type="submission" date="2023-06" db="EMBL/GenBank/DDBJ databases">
        <authorList>
            <person name="Swenson N.G."/>
            <person name="Wegrzyn J.L."/>
            <person name="Mcevoy S.L."/>
        </authorList>
    </citation>
    <scope>NUCLEOTIDE SEQUENCE</scope>
    <source>
        <strain evidence="2">NS2018</strain>
        <tissue evidence="2">Leaf</tissue>
    </source>
</reference>
<feature type="compositionally biased region" description="Basic and acidic residues" evidence="1">
    <location>
        <begin position="154"/>
        <end position="169"/>
    </location>
</feature>
<dbReference type="EMBL" id="JAUESC010000001">
    <property type="protein sequence ID" value="KAK0608770.1"/>
    <property type="molecule type" value="Genomic_DNA"/>
</dbReference>
<feature type="compositionally biased region" description="Basic and acidic residues" evidence="1">
    <location>
        <begin position="177"/>
        <end position="192"/>
    </location>
</feature>
<comment type="caution">
    <text evidence="2">The sequence shown here is derived from an EMBL/GenBank/DDBJ whole genome shotgun (WGS) entry which is preliminary data.</text>
</comment>
<gene>
    <name evidence="2" type="ORF">LWI29_035714</name>
</gene>
<feature type="region of interest" description="Disordered" evidence="1">
    <location>
        <begin position="242"/>
        <end position="262"/>
    </location>
</feature>
<accession>A0AA39WAR6</accession>
<keyword evidence="3" id="KW-1185">Reference proteome</keyword>
<name>A0AA39WAR6_ACESA</name>
<evidence type="ECO:0000313" key="2">
    <source>
        <dbReference type="EMBL" id="KAK0608770.1"/>
    </source>
</evidence>
<dbReference type="Proteomes" id="UP001168877">
    <property type="component" value="Unassembled WGS sequence"/>
</dbReference>
<proteinExistence type="predicted"/>
<dbReference type="AlphaFoldDB" id="A0AA39WAR6"/>
<feature type="compositionally biased region" description="Basic residues" evidence="1">
    <location>
        <begin position="242"/>
        <end position="252"/>
    </location>
</feature>
<reference evidence="2" key="1">
    <citation type="journal article" date="2022" name="Plant J.">
        <title>Strategies of tolerance reflected in two North American maple genomes.</title>
        <authorList>
            <person name="McEvoy S.L."/>
            <person name="Sezen U.U."/>
            <person name="Trouern-Trend A."/>
            <person name="McMahon S.M."/>
            <person name="Schaberg P.G."/>
            <person name="Yang J."/>
            <person name="Wegrzyn J.L."/>
            <person name="Swenson N.G."/>
        </authorList>
    </citation>
    <scope>NUCLEOTIDE SEQUENCE</scope>
    <source>
        <strain evidence="2">NS2018</strain>
    </source>
</reference>
<dbReference type="PANTHER" id="PTHR35986">
    <property type="entry name" value="EXPRESSED PROTEIN"/>
    <property type="match status" value="1"/>
</dbReference>